<dbReference type="GO" id="GO:0003700">
    <property type="term" value="F:DNA-binding transcription factor activity"/>
    <property type="evidence" value="ECO:0007669"/>
    <property type="project" value="InterPro"/>
</dbReference>
<dbReference type="PANTHER" id="PTHR40618:SF1">
    <property type="entry name" value="B-ZIP TRANSCRIPTION FACTOR (EUROFUNG)"/>
    <property type="match status" value="1"/>
</dbReference>
<feature type="region of interest" description="Disordered" evidence="1">
    <location>
        <begin position="99"/>
        <end position="142"/>
    </location>
</feature>
<accession>A0A8K0WCB6</accession>
<dbReference type="OrthoDB" id="3555317at2759"/>
<feature type="region of interest" description="Disordered" evidence="1">
    <location>
        <begin position="1"/>
        <end position="37"/>
    </location>
</feature>
<dbReference type="CDD" id="cd14688">
    <property type="entry name" value="bZIP_YAP"/>
    <property type="match status" value="1"/>
</dbReference>
<dbReference type="PROSITE" id="PS00036">
    <property type="entry name" value="BZIP_BASIC"/>
    <property type="match status" value="1"/>
</dbReference>
<evidence type="ECO:0000313" key="4">
    <source>
        <dbReference type="Proteomes" id="UP000813427"/>
    </source>
</evidence>
<evidence type="ECO:0000313" key="3">
    <source>
        <dbReference type="EMBL" id="KAH7251129.1"/>
    </source>
</evidence>
<dbReference type="AlphaFoldDB" id="A0A8K0WCB6"/>
<reference evidence="3" key="1">
    <citation type="journal article" date="2021" name="Nat. Commun.">
        <title>Genetic determinants of endophytism in the Arabidopsis root mycobiome.</title>
        <authorList>
            <person name="Mesny F."/>
            <person name="Miyauchi S."/>
            <person name="Thiergart T."/>
            <person name="Pickel B."/>
            <person name="Atanasova L."/>
            <person name="Karlsson M."/>
            <person name="Huettel B."/>
            <person name="Barry K.W."/>
            <person name="Haridas S."/>
            <person name="Chen C."/>
            <person name="Bauer D."/>
            <person name="Andreopoulos W."/>
            <person name="Pangilinan J."/>
            <person name="LaButti K."/>
            <person name="Riley R."/>
            <person name="Lipzen A."/>
            <person name="Clum A."/>
            <person name="Drula E."/>
            <person name="Henrissat B."/>
            <person name="Kohler A."/>
            <person name="Grigoriev I.V."/>
            <person name="Martin F.M."/>
            <person name="Hacquard S."/>
        </authorList>
    </citation>
    <scope>NUCLEOTIDE SEQUENCE</scope>
    <source>
        <strain evidence="3">MPI-SDFR-AT-0068</strain>
    </source>
</reference>
<comment type="caution">
    <text evidence="3">The sequence shown here is derived from an EMBL/GenBank/DDBJ whole genome shotgun (WGS) entry which is preliminary data.</text>
</comment>
<keyword evidence="4" id="KW-1185">Reference proteome</keyword>
<feature type="compositionally biased region" description="Polar residues" evidence="1">
    <location>
        <begin position="127"/>
        <end position="142"/>
    </location>
</feature>
<dbReference type="PANTHER" id="PTHR40618">
    <property type="entry name" value="B-ZIP TRANSCRIPTION FACTOR (EUROFUNG)-RELATED"/>
    <property type="match status" value="1"/>
</dbReference>
<feature type="compositionally biased region" description="Basic and acidic residues" evidence="1">
    <location>
        <begin position="18"/>
        <end position="27"/>
    </location>
</feature>
<feature type="domain" description="BZIP" evidence="2">
    <location>
        <begin position="21"/>
        <end position="35"/>
    </location>
</feature>
<protein>
    <recommendedName>
        <fullName evidence="2">BZIP domain-containing protein</fullName>
    </recommendedName>
</protein>
<organism evidence="3 4">
    <name type="scientific">Fusarium tricinctum</name>
    <dbReference type="NCBI Taxonomy" id="61284"/>
    <lineage>
        <taxon>Eukaryota</taxon>
        <taxon>Fungi</taxon>
        <taxon>Dikarya</taxon>
        <taxon>Ascomycota</taxon>
        <taxon>Pezizomycotina</taxon>
        <taxon>Sordariomycetes</taxon>
        <taxon>Hypocreomycetidae</taxon>
        <taxon>Hypocreales</taxon>
        <taxon>Nectriaceae</taxon>
        <taxon>Fusarium</taxon>
        <taxon>Fusarium tricinctum species complex</taxon>
    </lineage>
</organism>
<dbReference type="InterPro" id="IPR004827">
    <property type="entry name" value="bZIP"/>
</dbReference>
<sequence length="419" mass="46549">MPQTKSSNYLGDMSTDASKSRRERNREAQQQFRKRRQAAEAARLQRLKRLEGVIERMSTVIVGYADKMLQEDVLKQYPALAADTQDVIASVLALANEAGDPEEKSAAEPIEGTTPNYVEDETRRSDLGTSDDQPVSSDIPTFSLPPNEQNINFINESSPQYHHFISYPSRTYADSAIGEVPYLPPSMLPPSIGPLPWNTSKPLSPTSFTHQLTHTCFNVGFLLLTKSPDSPVPLADEVRVFGSTLRSDERHEMTTRVTWFMGPGRNDMKFFALMPYGGQWLDKGYTASELTKTTNKPTIPFYSVLGVERQLAAMGAHLVAKDTLELEIDSTMDKKEPKPLQPLQPESWSFVNIFPPDVLQPKSKPTSIRVSISLLVKNLSEISVCLNGGPGFPRKRLGRAILDSVVRDKGRVLPGVVCV</sequence>
<name>A0A8K0WCB6_9HYPO</name>
<evidence type="ECO:0000256" key="1">
    <source>
        <dbReference type="SAM" id="MobiDB-lite"/>
    </source>
</evidence>
<gene>
    <name evidence="3" type="ORF">BKA59DRAFT_543013</name>
</gene>
<proteinExistence type="predicted"/>
<dbReference type="EMBL" id="JAGPXF010000003">
    <property type="protein sequence ID" value="KAH7251129.1"/>
    <property type="molecule type" value="Genomic_DNA"/>
</dbReference>
<dbReference type="Proteomes" id="UP000813427">
    <property type="component" value="Unassembled WGS sequence"/>
</dbReference>
<evidence type="ECO:0000259" key="2">
    <source>
        <dbReference type="PROSITE" id="PS00036"/>
    </source>
</evidence>